<dbReference type="Proteomes" id="UP000499080">
    <property type="component" value="Unassembled WGS sequence"/>
</dbReference>
<evidence type="ECO:0000313" key="2">
    <source>
        <dbReference type="EMBL" id="GBO20299.1"/>
    </source>
</evidence>
<keyword evidence="3" id="KW-1185">Reference proteome</keyword>
<reference evidence="2 3" key="1">
    <citation type="journal article" date="2019" name="Sci. Rep.">
        <title>Orb-weaving spider Araneus ventricosus genome elucidates the spidroin gene catalogue.</title>
        <authorList>
            <person name="Kono N."/>
            <person name="Nakamura H."/>
            <person name="Ohtoshi R."/>
            <person name="Moran D.A.P."/>
            <person name="Shinohara A."/>
            <person name="Yoshida Y."/>
            <person name="Fujiwara M."/>
            <person name="Mori M."/>
            <person name="Tomita M."/>
            <person name="Arakawa K."/>
        </authorList>
    </citation>
    <scope>NUCLEOTIDE SEQUENCE [LARGE SCALE GENOMIC DNA]</scope>
</reference>
<organism evidence="2 3">
    <name type="scientific">Araneus ventricosus</name>
    <name type="common">Orbweaver spider</name>
    <name type="synonym">Epeira ventricosa</name>
    <dbReference type="NCBI Taxonomy" id="182803"/>
    <lineage>
        <taxon>Eukaryota</taxon>
        <taxon>Metazoa</taxon>
        <taxon>Ecdysozoa</taxon>
        <taxon>Arthropoda</taxon>
        <taxon>Chelicerata</taxon>
        <taxon>Arachnida</taxon>
        <taxon>Araneae</taxon>
        <taxon>Araneomorphae</taxon>
        <taxon>Entelegynae</taxon>
        <taxon>Araneoidea</taxon>
        <taxon>Araneidae</taxon>
        <taxon>Araneus</taxon>
    </lineage>
</organism>
<evidence type="ECO:0000313" key="3">
    <source>
        <dbReference type="Proteomes" id="UP000499080"/>
    </source>
</evidence>
<comment type="caution">
    <text evidence="2">The sequence shown here is derived from an EMBL/GenBank/DDBJ whole genome shotgun (WGS) entry which is preliminary data.</text>
</comment>
<dbReference type="EMBL" id="BGPR01043674">
    <property type="protein sequence ID" value="GBO20299.1"/>
    <property type="molecule type" value="Genomic_DNA"/>
</dbReference>
<gene>
    <name evidence="2" type="ORF">AVEN_207505_1</name>
</gene>
<feature type="region of interest" description="Disordered" evidence="1">
    <location>
        <begin position="55"/>
        <end position="79"/>
    </location>
</feature>
<evidence type="ECO:0000256" key="1">
    <source>
        <dbReference type="SAM" id="MobiDB-lite"/>
    </source>
</evidence>
<accession>A0A4Y2V4V8</accession>
<dbReference type="AlphaFoldDB" id="A0A4Y2V4V8"/>
<name>A0A4Y2V4V8_ARAVE</name>
<proteinExistence type="predicted"/>
<protein>
    <submittedName>
        <fullName evidence="2">Uncharacterized protein</fullName>
    </submittedName>
</protein>
<sequence>MNDPASANSKLGHSGRRIIALIANGTCDDTSDTGTARHRRGINWQKAQIRPYCSTNRGRMTGAAPEVAPPSPNFRSTPMRGRLNRVRVGLHLAHKHGGSFNGIGF</sequence>